<dbReference type="EMBL" id="JAGRRH010000009">
    <property type="protein sequence ID" value="KAG7364676.1"/>
    <property type="molecule type" value="Genomic_DNA"/>
</dbReference>
<dbReference type="InterPro" id="IPR006338">
    <property type="entry name" value="Thioredoxin/glutathione_Rdtase"/>
</dbReference>
<evidence type="ECO:0000256" key="6">
    <source>
        <dbReference type="ARBA" id="ARBA00023002"/>
    </source>
</evidence>
<comment type="cofactor">
    <cofactor evidence="1">
        <name>FAD</name>
        <dbReference type="ChEBI" id="CHEBI:57692"/>
    </cofactor>
</comment>
<keyword evidence="3 9" id="KW-0285">Flavoprotein</keyword>
<protein>
    <submittedName>
        <fullName evidence="12">NADPH-glutathione reductase</fullName>
    </submittedName>
</protein>
<evidence type="ECO:0000256" key="3">
    <source>
        <dbReference type="ARBA" id="ARBA00022630"/>
    </source>
</evidence>
<dbReference type="FunFam" id="3.30.390.30:FF:000004">
    <property type="entry name" value="Thioredoxin reductase 1, cytoplasmic"/>
    <property type="match status" value="1"/>
</dbReference>
<dbReference type="Proteomes" id="UP000693970">
    <property type="component" value="Unassembled WGS sequence"/>
</dbReference>
<comment type="caution">
    <text evidence="12">The sequence shown here is derived from an EMBL/GenBank/DDBJ whole genome shotgun (WGS) entry which is preliminary data.</text>
</comment>
<dbReference type="GO" id="GO:0004362">
    <property type="term" value="F:glutathione-disulfide reductase (NADPH) activity"/>
    <property type="evidence" value="ECO:0007669"/>
    <property type="project" value="TreeGrafter"/>
</dbReference>
<gene>
    <name evidence="12" type="ORF">IV203_037878</name>
</gene>
<dbReference type="GO" id="GO:0004791">
    <property type="term" value="F:thioredoxin-disulfide reductase (NADPH) activity"/>
    <property type="evidence" value="ECO:0007669"/>
    <property type="project" value="InterPro"/>
</dbReference>
<dbReference type="GO" id="GO:0005829">
    <property type="term" value="C:cytosol"/>
    <property type="evidence" value="ECO:0007669"/>
    <property type="project" value="TreeGrafter"/>
</dbReference>
<dbReference type="InterPro" id="IPR023753">
    <property type="entry name" value="FAD/NAD-binding_dom"/>
</dbReference>
<keyword evidence="4 9" id="KW-0274">FAD</keyword>
<reference evidence="12" key="2">
    <citation type="submission" date="2021-04" db="EMBL/GenBank/DDBJ databases">
        <authorList>
            <person name="Podell S."/>
        </authorList>
    </citation>
    <scope>NUCLEOTIDE SEQUENCE</scope>
    <source>
        <strain evidence="12">Hildebrandi</strain>
    </source>
</reference>
<evidence type="ECO:0000256" key="5">
    <source>
        <dbReference type="ARBA" id="ARBA00022857"/>
    </source>
</evidence>
<dbReference type="PROSITE" id="PS00076">
    <property type="entry name" value="PYRIDINE_REDOX_1"/>
    <property type="match status" value="1"/>
</dbReference>
<feature type="domain" description="Pyridine nucleotide-disulphide oxidoreductase dimerisation" evidence="10">
    <location>
        <begin position="501"/>
        <end position="612"/>
    </location>
</feature>
<dbReference type="FunFam" id="3.50.50.60:FF:000012">
    <property type="entry name" value="Thioredoxin reductase 1, cytoplasmic"/>
    <property type="match status" value="1"/>
</dbReference>
<evidence type="ECO:0000256" key="1">
    <source>
        <dbReference type="ARBA" id="ARBA00001974"/>
    </source>
</evidence>
<dbReference type="GO" id="GO:0034599">
    <property type="term" value="P:cellular response to oxidative stress"/>
    <property type="evidence" value="ECO:0007669"/>
    <property type="project" value="TreeGrafter"/>
</dbReference>
<keyword evidence="13" id="KW-1185">Reference proteome</keyword>
<evidence type="ECO:0000259" key="11">
    <source>
        <dbReference type="Pfam" id="PF07992"/>
    </source>
</evidence>
<dbReference type="OrthoDB" id="5956163at2759"/>
<keyword evidence="7" id="KW-1015">Disulfide bond</keyword>
<evidence type="ECO:0000313" key="12">
    <source>
        <dbReference type="EMBL" id="KAG7364676.1"/>
    </source>
</evidence>
<dbReference type="Pfam" id="PF07992">
    <property type="entry name" value="Pyr_redox_2"/>
    <property type="match status" value="1"/>
</dbReference>
<dbReference type="Pfam" id="PF02852">
    <property type="entry name" value="Pyr_redox_dim"/>
    <property type="match status" value="1"/>
</dbReference>
<dbReference type="PANTHER" id="PTHR42737">
    <property type="entry name" value="GLUTATHIONE REDUCTASE"/>
    <property type="match status" value="1"/>
</dbReference>
<dbReference type="AlphaFoldDB" id="A0A9K3PYZ4"/>
<evidence type="ECO:0000256" key="7">
    <source>
        <dbReference type="ARBA" id="ARBA00023157"/>
    </source>
</evidence>
<keyword evidence="5" id="KW-0521">NADP</keyword>
<sequence>MSASGPRVLHVAGHASCGFYNRITSCLGSLSLLFPSRLKIVEHDFGDRTKFRQWLVDDGFRNNFRDPMGKEHVSCPIIWISKSLKDGDPDPADIEKYLGGYDKTLDWCRDFMEPADGADSKPEAVMVDDGHTPDHGYEYDLVVIGGGSGGMAAAKEAASLGAKVALCDFVKPSPKGTSWGLGGTCVNVGCIPKKLYHIGATLRESIHADANYFGISTLGTQLDDLGQLPTIQTESQWNVVKDNIQNYIRSLNFKYRVRLREKSVQYINKLATFKDAHTVELVDKKGRTSEVTASRFLVAVGGRPTPLDCEGADLAISSDDVFFLEKDPGKVLCVGASYISLECAGFLAGMSKDVTVAVRSILLRGFDRECSERIGNFMEQHGVNFKMKVTPSKLEKLEDDRIKVTFSDGSEDVYDTVLGAVGRTADTAKLGLEKVNVQTNPKNLKIVAKNEQSTCPNIYAVGDVMEGCPELTPVAIQAGILLARRLFGGSKEPMDYVNVCTTVFTPIEYSCVGLSEDDAIEKYGQDGIEVYHREFLPLEWSLSQNRHDSNAFAKIVVDKTAKERVLGIHYVGPNAGEVMQGYGISMKNGLTYRQLTDTVGIHPTSSEEIVTLAITKSSGEDAAAGGC</sequence>
<evidence type="ECO:0000256" key="2">
    <source>
        <dbReference type="ARBA" id="ARBA00007532"/>
    </source>
</evidence>
<dbReference type="NCBIfam" id="TIGR01438">
    <property type="entry name" value="TGR"/>
    <property type="match status" value="1"/>
</dbReference>
<evidence type="ECO:0000313" key="13">
    <source>
        <dbReference type="Proteomes" id="UP000693970"/>
    </source>
</evidence>
<dbReference type="InterPro" id="IPR004099">
    <property type="entry name" value="Pyr_nucl-diS_OxRdtase_dimer"/>
</dbReference>
<comment type="similarity">
    <text evidence="2 9">Belongs to the class-I pyridine nucleotide-disulfide oxidoreductase family.</text>
</comment>
<dbReference type="GO" id="GO:0045454">
    <property type="term" value="P:cell redox homeostasis"/>
    <property type="evidence" value="ECO:0007669"/>
    <property type="project" value="InterPro"/>
</dbReference>
<evidence type="ECO:0000259" key="10">
    <source>
        <dbReference type="Pfam" id="PF02852"/>
    </source>
</evidence>
<evidence type="ECO:0000256" key="8">
    <source>
        <dbReference type="ARBA" id="ARBA00023284"/>
    </source>
</evidence>
<dbReference type="InterPro" id="IPR046952">
    <property type="entry name" value="GSHR/TRXR-like"/>
</dbReference>
<reference evidence="12" key="1">
    <citation type="journal article" date="2021" name="Sci. Rep.">
        <title>Diploid genomic architecture of Nitzschia inconspicua, an elite biomass production diatom.</title>
        <authorList>
            <person name="Oliver A."/>
            <person name="Podell S."/>
            <person name="Pinowska A."/>
            <person name="Traller J.C."/>
            <person name="Smith S.R."/>
            <person name="McClure R."/>
            <person name="Beliaev A."/>
            <person name="Bohutskyi P."/>
            <person name="Hill E.A."/>
            <person name="Rabines A."/>
            <person name="Zheng H."/>
            <person name="Allen L.Z."/>
            <person name="Kuo A."/>
            <person name="Grigoriev I.V."/>
            <person name="Allen A.E."/>
            <person name="Hazlebeck D."/>
            <person name="Allen E.E."/>
        </authorList>
    </citation>
    <scope>NUCLEOTIDE SEQUENCE</scope>
    <source>
        <strain evidence="12">Hildebrandi</strain>
    </source>
</reference>
<proteinExistence type="inferred from homology"/>
<evidence type="ECO:0000256" key="4">
    <source>
        <dbReference type="ARBA" id="ARBA00022827"/>
    </source>
</evidence>
<feature type="domain" description="FAD/NAD(P)-binding" evidence="11">
    <location>
        <begin position="139"/>
        <end position="479"/>
    </location>
</feature>
<evidence type="ECO:0000256" key="9">
    <source>
        <dbReference type="RuleBase" id="RU003691"/>
    </source>
</evidence>
<keyword evidence="8 9" id="KW-0676">Redox-active center</keyword>
<name>A0A9K3PYZ4_9STRA</name>
<dbReference type="GO" id="GO:0006749">
    <property type="term" value="P:glutathione metabolic process"/>
    <property type="evidence" value="ECO:0007669"/>
    <property type="project" value="TreeGrafter"/>
</dbReference>
<accession>A0A9K3PYZ4</accession>
<organism evidence="12 13">
    <name type="scientific">Nitzschia inconspicua</name>
    <dbReference type="NCBI Taxonomy" id="303405"/>
    <lineage>
        <taxon>Eukaryota</taxon>
        <taxon>Sar</taxon>
        <taxon>Stramenopiles</taxon>
        <taxon>Ochrophyta</taxon>
        <taxon>Bacillariophyta</taxon>
        <taxon>Bacillariophyceae</taxon>
        <taxon>Bacillariophycidae</taxon>
        <taxon>Bacillariales</taxon>
        <taxon>Bacillariaceae</taxon>
        <taxon>Nitzschia</taxon>
    </lineage>
</organism>
<dbReference type="PANTHER" id="PTHR42737:SF2">
    <property type="entry name" value="GLUTATHIONE REDUCTASE"/>
    <property type="match status" value="1"/>
</dbReference>
<dbReference type="GO" id="GO:0005739">
    <property type="term" value="C:mitochondrion"/>
    <property type="evidence" value="ECO:0007669"/>
    <property type="project" value="TreeGrafter"/>
</dbReference>
<dbReference type="GO" id="GO:0050660">
    <property type="term" value="F:flavin adenine dinucleotide binding"/>
    <property type="evidence" value="ECO:0007669"/>
    <property type="project" value="InterPro"/>
</dbReference>
<keyword evidence="6 9" id="KW-0560">Oxidoreductase</keyword>
<dbReference type="InterPro" id="IPR012999">
    <property type="entry name" value="Pyr_OxRdtase_I_AS"/>
</dbReference>